<dbReference type="KEGG" id="ncv:NCAV_1408"/>
<evidence type="ECO:0000256" key="1">
    <source>
        <dbReference type="ARBA" id="ARBA00022490"/>
    </source>
</evidence>
<dbReference type="GO" id="GO:0019878">
    <property type="term" value="P:lysine biosynthetic process via aminoadipic acid"/>
    <property type="evidence" value="ECO:0007669"/>
    <property type="project" value="UniProtKB-UniRule"/>
</dbReference>
<keyword evidence="7 8" id="KW-0170">Cobalt</keyword>
<name>A0A2K5ASJ7_9ARCH</name>
<dbReference type="PANTHER" id="PTHR43808">
    <property type="entry name" value="ACETYLORNITHINE DEACETYLASE"/>
    <property type="match status" value="1"/>
</dbReference>
<comment type="pathway">
    <text evidence="8">Amino-acid biosynthesis; L-arginine biosynthesis.</text>
</comment>
<organism evidence="10 11">
    <name type="scientific">Candidatus Nitrosocaldus cavascurensis</name>
    <dbReference type="NCBI Taxonomy" id="2058097"/>
    <lineage>
        <taxon>Archaea</taxon>
        <taxon>Nitrososphaerota</taxon>
        <taxon>Nitrososphaeria</taxon>
        <taxon>Candidatus Nitrosocaldales</taxon>
        <taxon>Candidatus Nitrosocaldaceae</taxon>
        <taxon>Candidatus Nitrosocaldus</taxon>
    </lineage>
</organism>
<dbReference type="InterPro" id="IPR011650">
    <property type="entry name" value="Peptidase_M20_dimer"/>
</dbReference>
<dbReference type="InterPro" id="IPR002933">
    <property type="entry name" value="Peptidase_M20"/>
</dbReference>
<dbReference type="InterPro" id="IPR050072">
    <property type="entry name" value="Peptidase_M20A"/>
</dbReference>
<comment type="catalytic activity">
    <reaction evidence="8">
        <text>[amino-group carrier protein]-C-terminal-gamma-(L-lysyl)-L-glutamate + H2O = [amino-group carrier protein]-C-terminal-L-glutamate + L-lysine</text>
        <dbReference type="Rhea" id="RHEA:48684"/>
        <dbReference type="Rhea" id="RHEA-COMP:9693"/>
        <dbReference type="Rhea" id="RHEA-COMP:9715"/>
        <dbReference type="ChEBI" id="CHEBI:15377"/>
        <dbReference type="ChEBI" id="CHEBI:32551"/>
        <dbReference type="ChEBI" id="CHEBI:78525"/>
        <dbReference type="ChEBI" id="CHEBI:78526"/>
        <dbReference type="EC" id="3.5.1.130"/>
    </reaction>
</comment>
<accession>A0A2K5ASJ7</accession>
<dbReference type="RefSeq" id="WP_103286793.1">
    <property type="nucleotide sequence ID" value="NZ_LT981265.1"/>
</dbReference>
<sequence>MVTVSNSYAIELLKQALELYTPSKQEYPLARLIAEKASSELGFEHVHMDDVGNVIARKGYGSPRVLLCGHMDTVPGYIPVSIRDGLIYGRGASDAKAPLLALLLAASLARDCGTITFAGLVDEEGNATGIKNLMRNSIDADYAIFGEPSGLEKITIAYKGRVAFNITCDVGDSAHASAPMLAGNAIEEAYELWQSIKDALASMNNKGLTYCITEIKGGSSHNVTPARCSLTIDIRVPNGLSTLNVLNLLDLTLNRVAEKKGIKVEYSIEDRTEAFEARHDSPLVRALVLAVMDVRGKRPMLIRKSGTGDMNILGNALNIPIVTYGPGDAHSSHSADEHVSIDEYIASIDVLKRTLYHLSRLHKREIGR</sequence>
<keyword evidence="3 8" id="KW-0479">Metal-binding</keyword>
<evidence type="ECO:0000256" key="5">
    <source>
        <dbReference type="ARBA" id="ARBA00022833"/>
    </source>
</evidence>
<feature type="domain" description="Peptidase M20 dimerisation" evidence="9">
    <location>
        <begin position="158"/>
        <end position="256"/>
    </location>
</feature>
<evidence type="ECO:0000256" key="3">
    <source>
        <dbReference type="ARBA" id="ARBA00022723"/>
    </source>
</evidence>
<feature type="active site" evidence="8">
    <location>
        <position position="72"/>
    </location>
</feature>
<comment type="catalytic activity">
    <reaction evidence="8">
        <text>[amino-group carrier protein]-C-terminal-gamma-(L-ornithyl)-L-glutamate + H2O = [amino-group carrier protein]-C-terminal-L-glutamate + L-ornithine</text>
        <dbReference type="Rhea" id="RHEA:52676"/>
        <dbReference type="Rhea" id="RHEA-COMP:9693"/>
        <dbReference type="Rhea" id="RHEA-COMP:13328"/>
        <dbReference type="ChEBI" id="CHEBI:15377"/>
        <dbReference type="ChEBI" id="CHEBI:46911"/>
        <dbReference type="ChEBI" id="CHEBI:78525"/>
        <dbReference type="ChEBI" id="CHEBI:136763"/>
        <dbReference type="EC" id="3.5.1.132"/>
    </reaction>
</comment>
<evidence type="ECO:0000259" key="9">
    <source>
        <dbReference type="Pfam" id="PF07687"/>
    </source>
</evidence>
<dbReference type="AlphaFoldDB" id="A0A2K5ASJ7"/>
<dbReference type="InterPro" id="IPR010175">
    <property type="entry name" value="LysK"/>
</dbReference>
<feature type="active site" description="Proton acceptor" evidence="8">
    <location>
        <position position="123"/>
    </location>
</feature>
<evidence type="ECO:0000256" key="8">
    <source>
        <dbReference type="HAMAP-Rule" id="MF_01120"/>
    </source>
</evidence>
<gene>
    <name evidence="8" type="primary">lysK</name>
    <name evidence="10" type="ORF">NCAV_1408</name>
</gene>
<dbReference type="GO" id="GO:0016811">
    <property type="term" value="F:hydrolase activity, acting on carbon-nitrogen (but not peptide) bonds, in linear amides"/>
    <property type="evidence" value="ECO:0007669"/>
    <property type="project" value="UniProtKB-UniRule"/>
</dbReference>
<evidence type="ECO:0000313" key="11">
    <source>
        <dbReference type="Proteomes" id="UP000236248"/>
    </source>
</evidence>
<dbReference type="EC" id="3.5.1.130" evidence="8"/>
<dbReference type="InterPro" id="IPR001261">
    <property type="entry name" value="ArgE/DapE_CS"/>
</dbReference>
<comment type="subcellular location">
    <subcellularLocation>
        <location evidence="8">Cytoplasm</location>
    </subcellularLocation>
</comment>
<dbReference type="SUPFAM" id="SSF55031">
    <property type="entry name" value="Bacterial exopeptidase dimerisation domain"/>
    <property type="match status" value="1"/>
</dbReference>
<dbReference type="EMBL" id="LT981265">
    <property type="protein sequence ID" value="SPC34574.1"/>
    <property type="molecule type" value="Genomic_DNA"/>
</dbReference>
<dbReference type="InterPro" id="IPR036264">
    <property type="entry name" value="Bact_exopeptidase_dim_dom"/>
</dbReference>
<evidence type="ECO:0000313" key="10">
    <source>
        <dbReference type="EMBL" id="SPC34574.1"/>
    </source>
</evidence>
<feature type="binding site" evidence="8">
    <location>
        <position position="94"/>
    </location>
    <ligand>
        <name>Zn(2+)</name>
        <dbReference type="ChEBI" id="CHEBI:29105"/>
        <label>2</label>
    </ligand>
</feature>
<dbReference type="HAMAP" id="MF_01120">
    <property type="entry name" value="LysK"/>
    <property type="match status" value="1"/>
</dbReference>
<evidence type="ECO:0000256" key="7">
    <source>
        <dbReference type="ARBA" id="ARBA00023285"/>
    </source>
</evidence>
<comment type="function">
    <text evidence="8">Catalyzes the release of L-lysine from [LysW]-gamma-L-lysine and the release of L-ornithine from [LysW]-L-ornithine.</text>
</comment>
<feature type="binding site" evidence="8">
    <location>
        <position position="333"/>
    </location>
    <ligand>
        <name>Zn(2+)</name>
        <dbReference type="ChEBI" id="CHEBI:29105"/>
        <label>2</label>
    </ligand>
</feature>
<comment type="pathway">
    <text evidence="8">Amino-acid biosynthesis; L-lysine biosynthesis via AAA pathway; L-lysine from L-alpha-aminoadipate (Thermus route): step 5/5.</text>
</comment>
<feature type="binding site" evidence="8">
    <location>
        <position position="94"/>
    </location>
    <ligand>
        <name>Zn(2+)</name>
        <dbReference type="ChEBI" id="CHEBI:29105"/>
        <label>1</label>
    </ligand>
</feature>
<dbReference type="GO" id="GO:0042450">
    <property type="term" value="P:L-arginine biosynthetic process via ornithine"/>
    <property type="evidence" value="ECO:0007669"/>
    <property type="project" value="UniProtKB-UniRule"/>
</dbReference>
<keyword evidence="4 8" id="KW-0378">Hydrolase</keyword>
<dbReference type="GO" id="GO:0008270">
    <property type="term" value="F:zinc ion binding"/>
    <property type="evidence" value="ECO:0007669"/>
    <property type="project" value="UniProtKB-UniRule"/>
</dbReference>
<proteinExistence type="inferred from homology"/>
<dbReference type="NCBIfam" id="TIGR01902">
    <property type="entry name" value="dapE-lys-deAc"/>
    <property type="match status" value="1"/>
</dbReference>
<keyword evidence="11" id="KW-1185">Reference proteome</keyword>
<dbReference type="EC" id="3.5.1.132" evidence="8"/>
<dbReference type="Pfam" id="PF01546">
    <property type="entry name" value="Peptidase_M20"/>
    <property type="match status" value="1"/>
</dbReference>
<keyword evidence="1 8" id="KW-0963">Cytoplasm</keyword>
<evidence type="ECO:0000256" key="2">
    <source>
        <dbReference type="ARBA" id="ARBA00022605"/>
    </source>
</evidence>
<dbReference type="UniPathway" id="UPA00068"/>
<keyword evidence="8" id="KW-0055">Arginine biosynthesis</keyword>
<feature type="binding site" evidence="8">
    <location>
        <position position="70"/>
    </location>
    <ligand>
        <name>Zn(2+)</name>
        <dbReference type="ChEBI" id="CHEBI:29105"/>
        <label>1</label>
    </ligand>
</feature>
<keyword evidence="2 8" id="KW-0028">Amino-acid biosynthesis</keyword>
<dbReference type="PROSITE" id="PS00758">
    <property type="entry name" value="ARGE_DAPE_CPG2_1"/>
    <property type="match status" value="1"/>
</dbReference>
<dbReference type="GO" id="GO:0050897">
    <property type="term" value="F:cobalt ion binding"/>
    <property type="evidence" value="ECO:0007669"/>
    <property type="project" value="UniProtKB-UniRule"/>
</dbReference>
<dbReference type="SUPFAM" id="SSF53187">
    <property type="entry name" value="Zn-dependent exopeptidases"/>
    <property type="match status" value="1"/>
</dbReference>
<feature type="binding site" evidence="8">
    <location>
        <position position="147"/>
    </location>
    <ligand>
        <name>Zn(2+)</name>
        <dbReference type="ChEBI" id="CHEBI:29105"/>
        <label>1</label>
    </ligand>
</feature>
<dbReference type="Pfam" id="PF07687">
    <property type="entry name" value="M20_dimer"/>
    <property type="match status" value="1"/>
</dbReference>
<comment type="similarity">
    <text evidence="8">Belongs to the peptidase M20A family. LysK subfamily.</text>
</comment>
<evidence type="ECO:0000256" key="6">
    <source>
        <dbReference type="ARBA" id="ARBA00023154"/>
    </source>
</evidence>
<keyword evidence="6 8" id="KW-0457">Lysine biosynthesis</keyword>
<keyword evidence="5 8" id="KW-0862">Zinc</keyword>
<dbReference type="Gene3D" id="3.40.630.10">
    <property type="entry name" value="Zn peptidases"/>
    <property type="match status" value="1"/>
</dbReference>
<evidence type="ECO:0000256" key="4">
    <source>
        <dbReference type="ARBA" id="ARBA00022801"/>
    </source>
</evidence>
<reference evidence="11" key="1">
    <citation type="submission" date="2018-01" db="EMBL/GenBank/DDBJ databases">
        <authorList>
            <person name="Kerou L M."/>
        </authorList>
    </citation>
    <scope>NUCLEOTIDE SEQUENCE [LARGE SCALE GENOMIC DNA]</scope>
    <source>
        <strain evidence="11">SCU2</strain>
    </source>
</reference>
<dbReference type="Proteomes" id="UP000236248">
    <property type="component" value="Chromosome NCAV"/>
</dbReference>
<dbReference type="GeneID" id="41595407"/>
<dbReference type="UniPathway" id="UPA00033">
    <property type="reaction ID" value="UER00039"/>
</dbReference>
<dbReference type="Gene3D" id="3.30.70.360">
    <property type="match status" value="1"/>
</dbReference>
<dbReference type="GO" id="GO:0005737">
    <property type="term" value="C:cytoplasm"/>
    <property type="evidence" value="ECO:0007669"/>
    <property type="project" value="UniProtKB-SubCell"/>
</dbReference>
<feature type="binding site" evidence="8">
    <location>
        <position position="124"/>
    </location>
    <ligand>
        <name>Zn(2+)</name>
        <dbReference type="ChEBI" id="CHEBI:29105"/>
        <label>2</label>
    </ligand>
</feature>
<protein>
    <recommendedName>
        <fullName evidence="8">Putative [LysW]-lysine/[LysW]-ornithine hydrolase</fullName>
        <ecNumber evidence="8">3.5.1.130</ecNumber>
        <ecNumber evidence="8">3.5.1.132</ecNumber>
    </recommendedName>
</protein>
<dbReference type="PANTHER" id="PTHR43808:SF28">
    <property type="entry name" value="[LYSW]-LYSINE_[LYSW]-ORNITHINE HYDROLASE"/>
    <property type="match status" value="1"/>
</dbReference>
<comment type="cofactor">
    <cofactor evidence="8">
        <name>Zn(2+)</name>
        <dbReference type="ChEBI" id="CHEBI:29105"/>
    </cofactor>
    <cofactor evidence="8">
        <name>Co(2+)</name>
        <dbReference type="ChEBI" id="CHEBI:48828"/>
    </cofactor>
    <text evidence="8">Binds 2 Zn(2+) or Co(2+) ions per subunit.</text>
</comment>